<organism evidence="1 2">
    <name type="scientific">Chryseobacterium arthrosphaerae</name>
    <dbReference type="NCBI Taxonomy" id="651561"/>
    <lineage>
        <taxon>Bacteria</taxon>
        <taxon>Pseudomonadati</taxon>
        <taxon>Bacteroidota</taxon>
        <taxon>Flavobacteriia</taxon>
        <taxon>Flavobacteriales</taxon>
        <taxon>Weeksellaceae</taxon>
        <taxon>Chryseobacterium group</taxon>
        <taxon>Chryseobacterium</taxon>
    </lineage>
</organism>
<dbReference type="Proteomes" id="UP000276953">
    <property type="component" value="Unassembled WGS sequence"/>
</dbReference>
<sequence>MSGIQFTEMADSYYYIIQELNDLVFTINQVNGFQSEEETGYCRDKPDITRSNFINLDTKGKLTHGYTDVSIEKSKQQKKRMFRFLLPMARYRPLSNLWIWEN</sequence>
<comment type="caution">
    <text evidence="1">The sequence shown here is derived from an EMBL/GenBank/DDBJ whole genome shotgun (WGS) entry which is preliminary data.</text>
</comment>
<dbReference type="EMBL" id="RYFC01000003">
    <property type="protein sequence ID" value="RTZ46156.1"/>
    <property type="molecule type" value="Genomic_DNA"/>
</dbReference>
<dbReference type="AlphaFoldDB" id="A0A432DSP7"/>
<gene>
    <name evidence="1" type="ORF">EJ377_17085</name>
</gene>
<name>A0A432DSP7_9FLAO</name>
<reference evidence="1 2" key="1">
    <citation type="submission" date="2018-12" db="EMBL/GenBank/DDBJ databases">
        <title>Draft Genome Sequence of Chryseobacterium arthrosphaerae strain ED882-96 Isolated from the Blood of a Patient with Liver Cirrhosis in Taiwan.</title>
        <authorList>
            <person name="Lin J.-N."/>
            <person name="Lai C.-H."/>
            <person name="Yang C.-H."/>
            <person name="Huang Y.-H."/>
        </authorList>
    </citation>
    <scope>NUCLEOTIDE SEQUENCE [LARGE SCALE GENOMIC DNA]</scope>
    <source>
        <strain evidence="1 2">ED882-96</strain>
    </source>
</reference>
<protein>
    <submittedName>
        <fullName evidence="1">Uncharacterized protein</fullName>
    </submittedName>
</protein>
<evidence type="ECO:0000313" key="2">
    <source>
        <dbReference type="Proteomes" id="UP000276953"/>
    </source>
</evidence>
<proteinExistence type="predicted"/>
<evidence type="ECO:0000313" key="1">
    <source>
        <dbReference type="EMBL" id="RTZ46156.1"/>
    </source>
</evidence>
<accession>A0A432DSP7</accession>